<feature type="signal peptide" evidence="1">
    <location>
        <begin position="1"/>
        <end position="28"/>
    </location>
</feature>
<evidence type="ECO:0000313" key="3">
    <source>
        <dbReference type="Proteomes" id="UP000294543"/>
    </source>
</evidence>
<keyword evidence="3" id="KW-1185">Reference proteome</keyword>
<organism evidence="2 3">
    <name type="scientific">Nonomuraea diastatica</name>
    <dbReference type="NCBI Taxonomy" id="1848329"/>
    <lineage>
        <taxon>Bacteria</taxon>
        <taxon>Bacillati</taxon>
        <taxon>Actinomycetota</taxon>
        <taxon>Actinomycetes</taxon>
        <taxon>Streptosporangiales</taxon>
        <taxon>Streptosporangiaceae</taxon>
        <taxon>Nonomuraea</taxon>
    </lineage>
</organism>
<dbReference type="OrthoDB" id="3541994at2"/>
<evidence type="ECO:0008006" key="4">
    <source>
        <dbReference type="Google" id="ProtNLM"/>
    </source>
</evidence>
<dbReference type="Proteomes" id="UP000294543">
    <property type="component" value="Unassembled WGS sequence"/>
</dbReference>
<dbReference type="RefSeq" id="WP_132509007.1">
    <property type="nucleotide sequence ID" value="NZ_SMKP01000036.1"/>
</dbReference>
<proteinExistence type="predicted"/>
<reference evidence="2 3" key="1">
    <citation type="submission" date="2019-03" db="EMBL/GenBank/DDBJ databases">
        <title>Draft genome sequences of novel Actinobacteria.</title>
        <authorList>
            <person name="Sahin N."/>
            <person name="Ay H."/>
            <person name="Saygin H."/>
        </authorList>
    </citation>
    <scope>NUCLEOTIDE SEQUENCE [LARGE SCALE GENOMIC DNA]</scope>
    <source>
        <strain evidence="2 3">KC712</strain>
    </source>
</reference>
<sequence length="122" mass="13022">MKLPKVTFIAGAALTFMTLVGTTGTAHAAAGQLTLISGTDSRAFVYESCQPPRQFQQPLFQLESFRNQPPPGCQAVLVNRAGASKVLCVGHGYVPSEFSRASLVRIQPGTAPACAYEPMTRH</sequence>
<gene>
    <name evidence="2" type="ORF">E1294_15255</name>
</gene>
<protein>
    <recommendedName>
        <fullName evidence="4">Protease</fullName>
    </recommendedName>
</protein>
<evidence type="ECO:0000256" key="1">
    <source>
        <dbReference type="SAM" id="SignalP"/>
    </source>
</evidence>
<keyword evidence="1" id="KW-0732">Signal</keyword>
<comment type="caution">
    <text evidence="2">The sequence shown here is derived from an EMBL/GenBank/DDBJ whole genome shotgun (WGS) entry which is preliminary data.</text>
</comment>
<dbReference type="AlphaFoldDB" id="A0A4R4WUL2"/>
<name>A0A4R4WUL2_9ACTN</name>
<dbReference type="EMBL" id="SMKP01000036">
    <property type="protein sequence ID" value="TDD21336.1"/>
    <property type="molecule type" value="Genomic_DNA"/>
</dbReference>
<accession>A0A4R4WUL2</accession>
<feature type="chain" id="PRO_5020382751" description="Protease" evidence="1">
    <location>
        <begin position="29"/>
        <end position="122"/>
    </location>
</feature>
<evidence type="ECO:0000313" key="2">
    <source>
        <dbReference type="EMBL" id="TDD21336.1"/>
    </source>
</evidence>